<dbReference type="GO" id="GO:0008514">
    <property type="term" value="F:organic anion transmembrane transporter activity"/>
    <property type="evidence" value="ECO:0007669"/>
    <property type="project" value="UniProtKB-ARBA"/>
</dbReference>
<comment type="subcellular location">
    <subcellularLocation>
        <location evidence="1">Membrane</location>
        <topology evidence="1">Multi-pass membrane protein</topology>
    </subcellularLocation>
</comment>
<evidence type="ECO:0000256" key="3">
    <source>
        <dbReference type="ARBA" id="ARBA00022692"/>
    </source>
</evidence>
<dbReference type="InterPro" id="IPR030676">
    <property type="entry name" value="CitT-rel"/>
</dbReference>
<keyword evidence="5 6" id="KW-0472">Membrane</keyword>
<gene>
    <name evidence="7" type="ORF">EDD55_102335</name>
</gene>
<evidence type="ECO:0000256" key="2">
    <source>
        <dbReference type="ARBA" id="ARBA00007349"/>
    </source>
</evidence>
<feature type="transmembrane region" description="Helical" evidence="6">
    <location>
        <begin position="250"/>
        <end position="271"/>
    </location>
</feature>
<feature type="transmembrane region" description="Helical" evidence="6">
    <location>
        <begin position="322"/>
        <end position="341"/>
    </location>
</feature>
<feature type="transmembrane region" description="Helical" evidence="6">
    <location>
        <begin position="386"/>
        <end position="405"/>
    </location>
</feature>
<organism evidence="7 8">
    <name type="scientific">Varunaivibrio sulfuroxidans</name>
    <dbReference type="NCBI Taxonomy" id="1773489"/>
    <lineage>
        <taxon>Bacteria</taxon>
        <taxon>Pseudomonadati</taxon>
        <taxon>Pseudomonadota</taxon>
        <taxon>Alphaproteobacteria</taxon>
        <taxon>Rhodospirillales</taxon>
        <taxon>Magnetovibrionaceae</taxon>
        <taxon>Varunaivibrio</taxon>
    </lineage>
</organism>
<feature type="transmembrane region" description="Helical" evidence="6">
    <location>
        <begin position="297"/>
        <end position="316"/>
    </location>
</feature>
<comment type="similarity">
    <text evidence="2">Belongs to the SLC13A/DASS transporter (TC 2.A.47) family. DIT1 subfamily.</text>
</comment>
<protein>
    <submittedName>
        <fullName evidence="7">Sodium-dependent dicarboxylate transporter 2/3/5</fullName>
    </submittedName>
</protein>
<dbReference type="PIRSF" id="PIRSF002457">
    <property type="entry name" value="DASS"/>
    <property type="match status" value="1"/>
</dbReference>
<feature type="transmembrane region" description="Helical" evidence="6">
    <location>
        <begin position="107"/>
        <end position="125"/>
    </location>
</feature>
<evidence type="ECO:0000313" key="8">
    <source>
        <dbReference type="Proteomes" id="UP000295304"/>
    </source>
</evidence>
<sequence length="499" mass="53775">MFNGRITVGALSKNLPRILHVRRRLNLLYFWEKRWFFIALAVGAILLSLGQPEGLSREGMIVLTVSLVATILFITEPVPLPTVALLIVTAEVVLMELESSTVAKSLMSDSVLFIMGSLMLAVAVVKQKLDTRIAWILVRMTGTRTARIAFGISAVSGILASFIGEHTVAAMMLPVGITLISLTSDDPRKVRKLAAVLLLSISYGCSVAGIGTPSGGARNAIMIGYWKEFFYDPTNPATYGYLVDYLKWTFYAYPIFLVQLPFVTLILLFTFRPEYKDMSRAIVKLRARVEEQGPMKIGDWLSIVLFLMVLGGWIFLSGDHGMGTIAIAGAAAFLVAGLVRWEDINSGVNWGVVLLYGAAISLGVQMKDTGAAQWVAESFLALLTPLGAHSGIGLWAAVSVLTTFVTNTMSNGAAVAVLGPIVLKLAVAAHESPIVLGFVTAVSSAFAYLTVVGTPACTIVYASGYLKTTDFLRVGWKMVIVSTVILLIGALVYWPLIGV</sequence>
<evidence type="ECO:0000256" key="6">
    <source>
        <dbReference type="SAM" id="Phobius"/>
    </source>
</evidence>
<evidence type="ECO:0000256" key="4">
    <source>
        <dbReference type="ARBA" id="ARBA00022989"/>
    </source>
</evidence>
<feature type="transmembrane region" description="Helical" evidence="6">
    <location>
        <begin position="34"/>
        <end position="50"/>
    </location>
</feature>
<dbReference type="NCBIfam" id="TIGR00785">
    <property type="entry name" value="dass"/>
    <property type="match status" value="1"/>
</dbReference>
<dbReference type="EMBL" id="SLZW01000002">
    <property type="protein sequence ID" value="TCS64292.1"/>
    <property type="molecule type" value="Genomic_DNA"/>
</dbReference>
<dbReference type="AlphaFoldDB" id="A0A4R3JEH0"/>
<dbReference type="InterPro" id="IPR001898">
    <property type="entry name" value="SLC13A/DASS"/>
</dbReference>
<dbReference type="GO" id="GO:1905039">
    <property type="term" value="P:carboxylic acid transmembrane transport"/>
    <property type="evidence" value="ECO:0007669"/>
    <property type="project" value="UniProtKB-ARBA"/>
</dbReference>
<accession>A0A4R3JEH0</accession>
<dbReference type="Pfam" id="PF00939">
    <property type="entry name" value="Na_sulph_symp"/>
    <property type="match status" value="1"/>
</dbReference>
<evidence type="ECO:0000256" key="1">
    <source>
        <dbReference type="ARBA" id="ARBA00004141"/>
    </source>
</evidence>
<dbReference type="RefSeq" id="WP_132938360.1">
    <property type="nucleotide sequence ID" value="NZ_CP119676.1"/>
</dbReference>
<keyword evidence="3 6" id="KW-0812">Transmembrane</keyword>
<dbReference type="PANTHER" id="PTHR10283:SF82">
    <property type="entry name" value="SOLUTE CARRIER FAMILY 13 MEMBER 2"/>
    <property type="match status" value="1"/>
</dbReference>
<dbReference type="GO" id="GO:0005886">
    <property type="term" value="C:plasma membrane"/>
    <property type="evidence" value="ECO:0007669"/>
    <property type="project" value="TreeGrafter"/>
</dbReference>
<feature type="transmembrane region" description="Helical" evidence="6">
    <location>
        <begin position="474"/>
        <end position="496"/>
    </location>
</feature>
<comment type="caution">
    <text evidence="7">The sequence shown here is derived from an EMBL/GenBank/DDBJ whole genome shotgun (WGS) entry which is preliminary data.</text>
</comment>
<keyword evidence="4 6" id="KW-1133">Transmembrane helix</keyword>
<evidence type="ECO:0000313" key="7">
    <source>
        <dbReference type="EMBL" id="TCS64292.1"/>
    </source>
</evidence>
<reference evidence="7 8" key="1">
    <citation type="submission" date="2019-03" db="EMBL/GenBank/DDBJ databases">
        <title>Genomic Encyclopedia of Type Strains, Phase IV (KMG-IV): sequencing the most valuable type-strain genomes for metagenomic binning, comparative biology and taxonomic classification.</title>
        <authorList>
            <person name="Goeker M."/>
        </authorList>
    </citation>
    <scope>NUCLEOTIDE SEQUENCE [LARGE SCALE GENOMIC DNA]</scope>
    <source>
        <strain evidence="7 8">DSM 101688</strain>
    </source>
</reference>
<feature type="transmembrane region" description="Helical" evidence="6">
    <location>
        <begin position="146"/>
        <end position="163"/>
    </location>
</feature>
<feature type="transmembrane region" description="Helical" evidence="6">
    <location>
        <begin position="348"/>
        <end position="366"/>
    </location>
</feature>
<feature type="transmembrane region" description="Helical" evidence="6">
    <location>
        <begin position="193"/>
        <end position="212"/>
    </location>
</feature>
<dbReference type="PANTHER" id="PTHR10283">
    <property type="entry name" value="SOLUTE CARRIER FAMILY 13 MEMBER"/>
    <property type="match status" value="1"/>
</dbReference>
<feature type="transmembrane region" description="Helical" evidence="6">
    <location>
        <begin position="62"/>
        <end position="87"/>
    </location>
</feature>
<feature type="transmembrane region" description="Helical" evidence="6">
    <location>
        <begin position="169"/>
        <end position="186"/>
    </location>
</feature>
<proteinExistence type="inferred from homology"/>
<feature type="transmembrane region" description="Helical" evidence="6">
    <location>
        <begin position="435"/>
        <end position="462"/>
    </location>
</feature>
<evidence type="ECO:0000256" key="5">
    <source>
        <dbReference type="ARBA" id="ARBA00023136"/>
    </source>
</evidence>
<dbReference type="Proteomes" id="UP000295304">
    <property type="component" value="Unassembled WGS sequence"/>
</dbReference>
<dbReference type="OrthoDB" id="5460483at2"/>
<keyword evidence="8" id="KW-1185">Reference proteome</keyword>
<name>A0A4R3JEH0_9PROT</name>
<feature type="transmembrane region" description="Helical" evidence="6">
    <location>
        <begin position="412"/>
        <end position="429"/>
    </location>
</feature>